<dbReference type="AlphaFoldDB" id="A0A8J2JSA0"/>
<dbReference type="GO" id="GO:0004222">
    <property type="term" value="F:metalloendopeptidase activity"/>
    <property type="evidence" value="ECO:0007669"/>
    <property type="project" value="InterPro"/>
</dbReference>
<sequence length="114" mass="12414">MWAKDHGVHETLLPQSNFTIEQIFYIATIATGQMECQTNQVISQMQSQDVHSPGPLRVKGVIQNSPNFGHIFGCPVGTPMNPTRIMSQVSSMGGFSNDVEENLTLDGPPNISGK</sequence>
<name>A0A8J2JSA0_9HEXA</name>
<protein>
    <recommendedName>
        <fullName evidence="1">Peptidase M13 C-terminal domain-containing protein</fullName>
    </recommendedName>
</protein>
<comment type="caution">
    <text evidence="2">The sequence shown here is derived from an EMBL/GenBank/DDBJ whole genome shotgun (WGS) entry which is preliminary data.</text>
</comment>
<reference evidence="2" key="1">
    <citation type="submission" date="2021-06" db="EMBL/GenBank/DDBJ databases">
        <authorList>
            <person name="Hodson N. C."/>
            <person name="Mongue J. A."/>
            <person name="Jaron S. K."/>
        </authorList>
    </citation>
    <scope>NUCLEOTIDE SEQUENCE</scope>
</reference>
<gene>
    <name evidence="2" type="ORF">AFUS01_LOCUS12402</name>
</gene>
<dbReference type="InterPro" id="IPR018497">
    <property type="entry name" value="Peptidase_M13_C"/>
</dbReference>
<proteinExistence type="predicted"/>
<organism evidence="2 3">
    <name type="scientific">Allacma fusca</name>
    <dbReference type="NCBI Taxonomy" id="39272"/>
    <lineage>
        <taxon>Eukaryota</taxon>
        <taxon>Metazoa</taxon>
        <taxon>Ecdysozoa</taxon>
        <taxon>Arthropoda</taxon>
        <taxon>Hexapoda</taxon>
        <taxon>Collembola</taxon>
        <taxon>Symphypleona</taxon>
        <taxon>Sminthuridae</taxon>
        <taxon>Allacma</taxon>
    </lineage>
</organism>
<feature type="domain" description="Peptidase M13 C-terminal" evidence="1">
    <location>
        <begin position="8"/>
        <end position="84"/>
    </location>
</feature>
<evidence type="ECO:0000313" key="3">
    <source>
        <dbReference type="Proteomes" id="UP000708208"/>
    </source>
</evidence>
<dbReference type="InterPro" id="IPR000718">
    <property type="entry name" value="Peptidase_M13"/>
</dbReference>
<keyword evidence="3" id="KW-1185">Reference proteome</keyword>
<dbReference type="GO" id="GO:0005886">
    <property type="term" value="C:plasma membrane"/>
    <property type="evidence" value="ECO:0007669"/>
    <property type="project" value="TreeGrafter"/>
</dbReference>
<evidence type="ECO:0000313" key="2">
    <source>
        <dbReference type="EMBL" id="CAG7723306.1"/>
    </source>
</evidence>
<dbReference type="EMBL" id="CAJVCH010097753">
    <property type="protein sequence ID" value="CAG7723306.1"/>
    <property type="molecule type" value="Genomic_DNA"/>
</dbReference>
<accession>A0A8J2JSA0</accession>
<dbReference type="PANTHER" id="PTHR11733:SF167">
    <property type="entry name" value="FI17812P1-RELATED"/>
    <property type="match status" value="1"/>
</dbReference>
<dbReference type="Proteomes" id="UP000708208">
    <property type="component" value="Unassembled WGS sequence"/>
</dbReference>
<evidence type="ECO:0000259" key="1">
    <source>
        <dbReference type="Pfam" id="PF01431"/>
    </source>
</evidence>
<dbReference type="PANTHER" id="PTHR11733">
    <property type="entry name" value="ZINC METALLOPROTEASE FAMILY M13 NEPRILYSIN-RELATED"/>
    <property type="match status" value="1"/>
</dbReference>
<dbReference type="PROSITE" id="PS51885">
    <property type="entry name" value="NEPRILYSIN"/>
    <property type="match status" value="1"/>
</dbReference>
<dbReference type="OrthoDB" id="6475849at2759"/>
<dbReference type="GO" id="GO:0016485">
    <property type="term" value="P:protein processing"/>
    <property type="evidence" value="ECO:0007669"/>
    <property type="project" value="TreeGrafter"/>
</dbReference>
<dbReference type="Pfam" id="PF01431">
    <property type="entry name" value="Peptidase_M13"/>
    <property type="match status" value="1"/>
</dbReference>